<evidence type="ECO:0000313" key="4">
    <source>
        <dbReference type="EMBL" id="OLP51077.1"/>
    </source>
</evidence>
<evidence type="ECO:0000313" key="6">
    <source>
        <dbReference type="Proteomes" id="UP000544107"/>
    </source>
</evidence>
<accession>A0A1Q9A936</accession>
<feature type="transmembrane region" description="Helical" evidence="1">
    <location>
        <begin position="249"/>
        <end position="270"/>
    </location>
</feature>
<dbReference type="AlphaFoldDB" id="A0A1Q9A936"/>
<dbReference type="Proteomes" id="UP000185598">
    <property type="component" value="Unassembled WGS sequence"/>
</dbReference>
<comment type="caution">
    <text evidence="4">The sequence shown here is derived from an EMBL/GenBank/DDBJ whole genome shotgun (WGS) entry which is preliminary data.</text>
</comment>
<evidence type="ECO:0000313" key="5">
    <source>
        <dbReference type="Proteomes" id="UP000185598"/>
    </source>
</evidence>
<feature type="chain" id="PRO_5044564420" evidence="2">
    <location>
        <begin position="28"/>
        <end position="273"/>
    </location>
</feature>
<keyword evidence="5" id="KW-1185">Reference proteome</keyword>
<keyword evidence="2" id="KW-0732">Signal</keyword>
<keyword evidence="1" id="KW-0812">Transmembrane</keyword>
<dbReference type="NCBIfam" id="TIGR02186">
    <property type="entry name" value="alph_Pro_TM"/>
    <property type="match status" value="1"/>
</dbReference>
<proteinExistence type="predicted"/>
<dbReference type="RefSeq" id="WP_075613781.1">
    <property type="nucleotide sequence ID" value="NZ_JACIED010000005.1"/>
</dbReference>
<evidence type="ECO:0000256" key="1">
    <source>
        <dbReference type="SAM" id="Phobius"/>
    </source>
</evidence>
<protein>
    <submittedName>
        <fullName evidence="3">Uncharacterized protein (TIGR02186 family)</fullName>
    </submittedName>
</protein>
<dbReference type="Pfam" id="PF09608">
    <property type="entry name" value="Alph_Pro_TM"/>
    <property type="match status" value="1"/>
</dbReference>
<dbReference type="EMBL" id="MKIN01000020">
    <property type="protein sequence ID" value="OLP51077.1"/>
    <property type="molecule type" value="Genomic_DNA"/>
</dbReference>
<name>A0A1Q9A936_9HYPH</name>
<organism evidence="4 5">
    <name type="scientific">Allorhizobium taibaishanense</name>
    <dbReference type="NCBI Taxonomy" id="887144"/>
    <lineage>
        <taxon>Bacteria</taxon>
        <taxon>Pseudomonadati</taxon>
        <taxon>Pseudomonadota</taxon>
        <taxon>Alphaproteobacteria</taxon>
        <taxon>Hyphomicrobiales</taxon>
        <taxon>Rhizobiaceae</taxon>
        <taxon>Rhizobium/Agrobacterium group</taxon>
        <taxon>Allorhizobium</taxon>
    </lineage>
</organism>
<dbReference type="InterPro" id="IPR019088">
    <property type="entry name" value="CHP02186-rel_TM"/>
</dbReference>
<gene>
    <name evidence="4" type="ORF">BJF91_07600</name>
    <name evidence="3" type="ORF">GGQ71_003659</name>
</gene>
<dbReference type="Proteomes" id="UP000544107">
    <property type="component" value="Unassembled WGS sequence"/>
</dbReference>
<dbReference type="EMBL" id="JACIED010000005">
    <property type="protein sequence ID" value="MBB4009371.1"/>
    <property type="molecule type" value="Genomic_DNA"/>
</dbReference>
<dbReference type="OrthoDB" id="9815212at2"/>
<feature type="signal peptide" evidence="2">
    <location>
        <begin position="1"/>
        <end position="27"/>
    </location>
</feature>
<sequence>MRLPRLFVLTICTVLAGAALGIGPALAQIPFLTPDSTGKETLEIGTSTNEIAITSDFRGADLTVFGALNNVDQLLLAIGQYDVVVTLEGPREAATVRRKERFLGIWVNRQSLTFDRVPTSYSVASTRPVDAIAPPEVLNELGIGVDHLPLTPTGHFIGDINMGEFRSAYRRLQEGSGLYQDGDTGIRFVSTNLFRASLRLPANIPDGVHVVHAYLFKSGGFLAQKDLRLRVVKTGVEQAITDAARNQPLSYGAFAVLLALITGWTASLVFRKD</sequence>
<dbReference type="STRING" id="887144.BJF91_07600"/>
<evidence type="ECO:0000313" key="3">
    <source>
        <dbReference type="EMBL" id="MBB4009371.1"/>
    </source>
</evidence>
<reference evidence="3 6" key="2">
    <citation type="submission" date="2020-08" db="EMBL/GenBank/DDBJ databases">
        <title>Genomic Encyclopedia of Type Strains, Phase IV (KMG-IV): sequencing the most valuable type-strain genomes for metagenomic binning, comparative biology and taxonomic classification.</title>
        <authorList>
            <person name="Goeker M."/>
        </authorList>
    </citation>
    <scope>NUCLEOTIDE SEQUENCE [LARGE SCALE GENOMIC DNA]</scope>
    <source>
        <strain evidence="3 6">DSM 100021</strain>
    </source>
</reference>
<keyword evidence="1" id="KW-0472">Membrane</keyword>
<reference evidence="4 5" key="1">
    <citation type="submission" date="2016-09" db="EMBL/GenBank/DDBJ databases">
        <title>Rhizobium oryziradicis sp. nov., isolated from the root of rice.</title>
        <authorList>
            <person name="Zhao J."/>
            <person name="Zhang X."/>
        </authorList>
    </citation>
    <scope>NUCLEOTIDE SEQUENCE [LARGE SCALE GENOMIC DNA]</scope>
    <source>
        <strain evidence="4 5">14971</strain>
    </source>
</reference>
<evidence type="ECO:0000256" key="2">
    <source>
        <dbReference type="SAM" id="SignalP"/>
    </source>
</evidence>
<keyword evidence="1" id="KW-1133">Transmembrane helix</keyword>